<name>A0A6U3BV92_9STRA</name>
<dbReference type="EMBL" id="HBHT01025006">
    <property type="protein sequence ID" value="CAD9976568.1"/>
    <property type="molecule type" value="Transcribed_RNA"/>
</dbReference>
<comment type="subcellular location">
    <subcellularLocation>
        <location evidence="1">Cytoplasm</location>
    </subcellularLocation>
</comment>
<sequence length="453" mass="49976">MVEFAKRPEVTVTTMGKVHNPSGEGVRAVSSQAQAKAAKVATKTTPDAPNNTLANGDSHETKVKEGTAKRNITRKKTADKESGNYNSAHKKQGGHGKGQWKDVMDPSYTEEIPIDVNDPIYDKAEDSDRYILTSIDAEADKRGYDQTTEKAVYGPMLTLQEFKFQLLEALKEYFDSCDTDEVIRTLEELGCKEYNAEIPKKAISLAMDKGPRERELTSRLLTCLHPTPLSMSDMEAGFISLLDSLEDLITDVPDAHTMVASFLARAVVDEVLPPAFLSEQNNDRPGDAVVEKAVNLLSREHCNARLEKVWGPGDGRPVAELKVEMDQLLEEYLLSRELDEAARCVKELDCRHFHHELIKRGTKAAMEVDGKKSTDDPAALSNLDAMAALFAFLVRNAIVSEYQVKKGVSRLHQILEDIALDVPTAPKLLESFESMLAVESKVAEGEEVATGGE</sequence>
<reference evidence="8" key="1">
    <citation type="submission" date="2021-01" db="EMBL/GenBank/DDBJ databases">
        <authorList>
            <person name="Corre E."/>
            <person name="Pelletier E."/>
            <person name="Niang G."/>
            <person name="Scheremetjew M."/>
            <person name="Finn R."/>
            <person name="Kale V."/>
            <person name="Holt S."/>
            <person name="Cochrane G."/>
            <person name="Meng A."/>
            <person name="Brown T."/>
            <person name="Cohen L."/>
        </authorList>
    </citation>
    <scope>NUCLEOTIDE SEQUENCE</scope>
    <source>
        <strain evidence="8">CCMP125</strain>
    </source>
</reference>
<feature type="compositionally biased region" description="Low complexity" evidence="6">
    <location>
        <begin position="28"/>
        <end position="45"/>
    </location>
</feature>
<evidence type="ECO:0000256" key="2">
    <source>
        <dbReference type="ARBA" id="ARBA00005497"/>
    </source>
</evidence>
<dbReference type="EMBL" id="HBHT01025007">
    <property type="protein sequence ID" value="CAD9976571.1"/>
    <property type="molecule type" value="Transcribed_RNA"/>
</dbReference>
<dbReference type="PROSITE" id="PS51366">
    <property type="entry name" value="MI"/>
    <property type="match status" value="2"/>
</dbReference>
<dbReference type="GO" id="GO:0045892">
    <property type="term" value="P:negative regulation of DNA-templated transcription"/>
    <property type="evidence" value="ECO:0007669"/>
    <property type="project" value="InterPro"/>
</dbReference>
<dbReference type="SUPFAM" id="SSF48371">
    <property type="entry name" value="ARM repeat"/>
    <property type="match status" value="2"/>
</dbReference>
<dbReference type="InterPro" id="IPR039778">
    <property type="entry name" value="PDCD4"/>
</dbReference>
<feature type="domain" description="MI" evidence="7">
    <location>
        <begin position="161"/>
        <end position="282"/>
    </location>
</feature>
<dbReference type="GO" id="GO:0005737">
    <property type="term" value="C:cytoplasm"/>
    <property type="evidence" value="ECO:0007669"/>
    <property type="project" value="UniProtKB-SubCell"/>
</dbReference>
<evidence type="ECO:0000259" key="7">
    <source>
        <dbReference type="PROSITE" id="PS51366"/>
    </source>
</evidence>
<evidence type="ECO:0000313" key="9">
    <source>
        <dbReference type="EMBL" id="CAD9976571.1"/>
    </source>
</evidence>
<feature type="domain" description="MI" evidence="7">
    <location>
        <begin position="320"/>
        <end position="452"/>
    </location>
</feature>
<comment type="similarity">
    <text evidence="2">Belongs to the PDCD4 family.</text>
</comment>
<protein>
    <recommendedName>
        <fullName evidence="7">MI domain-containing protein</fullName>
    </recommendedName>
</protein>
<dbReference type="Gene3D" id="1.25.40.180">
    <property type="match status" value="2"/>
</dbReference>
<dbReference type="Pfam" id="PF02847">
    <property type="entry name" value="MA3"/>
    <property type="match status" value="2"/>
</dbReference>
<dbReference type="InterPro" id="IPR003891">
    <property type="entry name" value="Initiation_fac_eIF4g_MI"/>
</dbReference>
<dbReference type="FunFam" id="1.25.40.180:FF:000009">
    <property type="entry name" value="programmed cell death protein 4"/>
    <property type="match status" value="1"/>
</dbReference>
<dbReference type="PANTHER" id="PTHR12626">
    <property type="entry name" value="PROGRAMMED CELL DEATH 4"/>
    <property type="match status" value="1"/>
</dbReference>
<dbReference type="PANTHER" id="PTHR12626:SF0">
    <property type="entry name" value="PROGRAMMED CELL DEATH PROTEIN 4"/>
    <property type="match status" value="1"/>
</dbReference>
<dbReference type="SMART" id="SM00544">
    <property type="entry name" value="MA3"/>
    <property type="match status" value="2"/>
</dbReference>
<evidence type="ECO:0000256" key="6">
    <source>
        <dbReference type="SAM" id="MobiDB-lite"/>
    </source>
</evidence>
<evidence type="ECO:0000313" key="8">
    <source>
        <dbReference type="EMBL" id="CAD9976568.1"/>
    </source>
</evidence>
<evidence type="ECO:0000256" key="5">
    <source>
        <dbReference type="ARBA" id="ARBA00023242"/>
    </source>
</evidence>
<gene>
    <name evidence="8" type="ORF">APAL1065_LOCUS16782</name>
    <name evidence="9" type="ORF">APAL1065_LOCUS16783</name>
</gene>
<evidence type="ECO:0000256" key="1">
    <source>
        <dbReference type="ARBA" id="ARBA00004496"/>
    </source>
</evidence>
<organism evidence="8">
    <name type="scientific">Entomoneis paludosa</name>
    <dbReference type="NCBI Taxonomy" id="265537"/>
    <lineage>
        <taxon>Eukaryota</taxon>
        <taxon>Sar</taxon>
        <taxon>Stramenopiles</taxon>
        <taxon>Ochrophyta</taxon>
        <taxon>Bacillariophyta</taxon>
        <taxon>Bacillariophyceae</taxon>
        <taxon>Bacillariophycidae</taxon>
        <taxon>Entomoneidaceae</taxon>
        <taxon>Entomoneis</taxon>
    </lineage>
</organism>
<feature type="region of interest" description="Disordered" evidence="6">
    <location>
        <begin position="15"/>
        <end position="103"/>
    </location>
</feature>
<keyword evidence="4" id="KW-0677">Repeat</keyword>
<evidence type="ECO:0000256" key="4">
    <source>
        <dbReference type="ARBA" id="ARBA00022737"/>
    </source>
</evidence>
<keyword evidence="5" id="KW-0539">Nucleus</keyword>
<proteinExistence type="inferred from homology"/>
<dbReference type="InterPro" id="IPR016024">
    <property type="entry name" value="ARM-type_fold"/>
</dbReference>
<dbReference type="AlphaFoldDB" id="A0A6U3BV92"/>
<accession>A0A6U3BV92</accession>
<keyword evidence="3" id="KW-0963">Cytoplasm</keyword>
<feature type="compositionally biased region" description="Basic and acidic residues" evidence="6">
    <location>
        <begin position="57"/>
        <end position="68"/>
    </location>
</feature>
<evidence type="ECO:0000256" key="3">
    <source>
        <dbReference type="ARBA" id="ARBA00022490"/>
    </source>
</evidence>